<name>A0A0F8Y492_9ZZZZ</name>
<organism evidence="1">
    <name type="scientific">marine sediment metagenome</name>
    <dbReference type="NCBI Taxonomy" id="412755"/>
    <lineage>
        <taxon>unclassified sequences</taxon>
        <taxon>metagenomes</taxon>
        <taxon>ecological metagenomes</taxon>
    </lineage>
</organism>
<accession>A0A0F8Y492</accession>
<dbReference type="AlphaFoldDB" id="A0A0F8Y492"/>
<reference evidence="1" key="1">
    <citation type="journal article" date="2015" name="Nature">
        <title>Complex archaea that bridge the gap between prokaryotes and eukaryotes.</title>
        <authorList>
            <person name="Spang A."/>
            <person name="Saw J.H."/>
            <person name="Jorgensen S.L."/>
            <person name="Zaremba-Niedzwiedzka K."/>
            <person name="Martijn J."/>
            <person name="Lind A.E."/>
            <person name="van Eijk R."/>
            <person name="Schleper C."/>
            <person name="Guy L."/>
            <person name="Ettema T.J."/>
        </authorList>
    </citation>
    <scope>NUCLEOTIDE SEQUENCE</scope>
</reference>
<dbReference type="EMBL" id="LAZR01068783">
    <property type="protein sequence ID" value="KKK48989.1"/>
    <property type="molecule type" value="Genomic_DNA"/>
</dbReference>
<sequence length="228" mass="23942">MGVLRGLAGVEDIDFGLGVSERMEGFRQKGVRKQISAEDFLIQDLLGQYTSGDSILDALITGRNDSITMLYDAADALFDGGYITDKQDFIDQILDAAVNVAAEVNAETSEEYEGGDTSPVTSTPSTLGLLTIMYPGMIAPLGQAMLWVESVGGVGPYTWSFDDNNSGASLTSQTDTTRVLYTAGAVESADIIKVTDANGLTATAQIVVDSDAPTITIYGPTTAVVDGS</sequence>
<gene>
    <name evidence="1" type="ORF">LCGC14_3139600</name>
</gene>
<proteinExistence type="predicted"/>
<feature type="non-terminal residue" evidence="1">
    <location>
        <position position="228"/>
    </location>
</feature>
<evidence type="ECO:0008006" key="2">
    <source>
        <dbReference type="Google" id="ProtNLM"/>
    </source>
</evidence>
<protein>
    <recommendedName>
        <fullName evidence="2">PKD domain-containing protein</fullName>
    </recommendedName>
</protein>
<comment type="caution">
    <text evidence="1">The sequence shown here is derived from an EMBL/GenBank/DDBJ whole genome shotgun (WGS) entry which is preliminary data.</text>
</comment>
<evidence type="ECO:0000313" key="1">
    <source>
        <dbReference type="EMBL" id="KKK48989.1"/>
    </source>
</evidence>